<dbReference type="PROSITE" id="PS50075">
    <property type="entry name" value="CARRIER"/>
    <property type="match status" value="1"/>
</dbReference>
<proteinExistence type="inferred from homology"/>
<name>A0A840MJM7_9PROT</name>
<dbReference type="Proteomes" id="UP000575898">
    <property type="component" value="Unassembled WGS sequence"/>
</dbReference>
<gene>
    <name evidence="5" type="ORF">HNQ59_001901</name>
</gene>
<comment type="similarity">
    <text evidence="1">Belongs to the ATP-dependent AMP-binding enzyme family.</text>
</comment>
<dbReference type="InterPro" id="IPR042099">
    <property type="entry name" value="ANL_N_sf"/>
</dbReference>
<feature type="compositionally biased region" description="Polar residues" evidence="3">
    <location>
        <begin position="606"/>
        <end position="615"/>
    </location>
</feature>
<feature type="region of interest" description="Disordered" evidence="3">
    <location>
        <begin position="598"/>
        <end position="622"/>
    </location>
</feature>
<dbReference type="EMBL" id="JACHHY010000010">
    <property type="protein sequence ID" value="MBB5018610.1"/>
    <property type="molecule type" value="Genomic_DNA"/>
</dbReference>
<evidence type="ECO:0000256" key="1">
    <source>
        <dbReference type="ARBA" id="ARBA00006432"/>
    </source>
</evidence>
<evidence type="ECO:0000313" key="6">
    <source>
        <dbReference type="Proteomes" id="UP000575898"/>
    </source>
</evidence>
<dbReference type="AlphaFoldDB" id="A0A840MJM7"/>
<dbReference type="Pfam" id="PF00501">
    <property type="entry name" value="AMP-binding"/>
    <property type="match status" value="1"/>
</dbReference>
<keyword evidence="6" id="KW-1185">Reference proteome</keyword>
<dbReference type="Gene3D" id="3.30.300.30">
    <property type="match status" value="1"/>
</dbReference>
<dbReference type="Gene3D" id="1.10.1200.10">
    <property type="entry name" value="ACP-like"/>
    <property type="match status" value="1"/>
</dbReference>
<dbReference type="InterPro" id="IPR009081">
    <property type="entry name" value="PP-bd_ACP"/>
</dbReference>
<dbReference type="InterPro" id="IPR036736">
    <property type="entry name" value="ACP-like_sf"/>
</dbReference>
<organism evidence="5 6">
    <name type="scientific">Chitinivorax tropicus</name>
    <dbReference type="NCBI Taxonomy" id="714531"/>
    <lineage>
        <taxon>Bacteria</taxon>
        <taxon>Pseudomonadati</taxon>
        <taxon>Pseudomonadota</taxon>
        <taxon>Betaproteobacteria</taxon>
        <taxon>Chitinivorax</taxon>
    </lineage>
</organism>
<reference evidence="5 6" key="1">
    <citation type="submission" date="2020-08" db="EMBL/GenBank/DDBJ databases">
        <title>Genomic Encyclopedia of Type Strains, Phase IV (KMG-IV): sequencing the most valuable type-strain genomes for metagenomic binning, comparative biology and taxonomic classification.</title>
        <authorList>
            <person name="Goeker M."/>
        </authorList>
    </citation>
    <scope>NUCLEOTIDE SEQUENCE [LARGE SCALE GENOMIC DNA]</scope>
    <source>
        <strain evidence="5 6">DSM 27165</strain>
    </source>
</reference>
<dbReference type="PANTHER" id="PTHR43201">
    <property type="entry name" value="ACYL-COA SYNTHETASE"/>
    <property type="match status" value="1"/>
</dbReference>
<dbReference type="InterPro" id="IPR045851">
    <property type="entry name" value="AMP-bd_C_sf"/>
</dbReference>
<comment type="caution">
    <text evidence="5">The sequence shown here is derived from an EMBL/GenBank/DDBJ whole genome shotgun (WGS) entry which is preliminary data.</text>
</comment>
<dbReference type="Gene3D" id="3.40.50.12780">
    <property type="entry name" value="N-terminal domain of ligase-like"/>
    <property type="match status" value="1"/>
</dbReference>
<dbReference type="InterPro" id="IPR025110">
    <property type="entry name" value="AMP-bd_C"/>
</dbReference>
<dbReference type="RefSeq" id="WP_184038154.1">
    <property type="nucleotide sequence ID" value="NZ_JACHHY010000010.1"/>
</dbReference>
<keyword evidence="2 5" id="KW-0436">Ligase</keyword>
<protein>
    <submittedName>
        <fullName evidence="5">Acyl-CoA synthetase (AMP-forming)/AMP-acid ligase II/acyl carrier protein</fullName>
    </submittedName>
</protein>
<dbReference type="GO" id="GO:0031956">
    <property type="term" value="F:medium-chain fatty acid-CoA ligase activity"/>
    <property type="evidence" value="ECO:0007669"/>
    <property type="project" value="TreeGrafter"/>
</dbReference>
<evidence type="ECO:0000256" key="3">
    <source>
        <dbReference type="SAM" id="MobiDB-lite"/>
    </source>
</evidence>
<evidence type="ECO:0000313" key="5">
    <source>
        <dbReference type="EMBL" id="MBB5018610.1"/>
    </source>
</evidence>
<evidence type="ECO:0000256" key="2">
    <source>
        <dbReference type="ARBA" id="ARBA00022598"/>
    </source>
</evidence>
<dbReference type="SUPFAM" id="SSF47336">
    <property type="entry name" value="ACP-like"/>
    <property type="match status" value="1"/>
</dbReference>
<sequence length="622" mass="68526">MDALQDRLIRLGNAVLESTRFGPDATIDSLPEWSSLKHVQLLNEMAREFGVNIPLEDAYRFDSYHRLLALVRQQVGVATAAGSSMLPDTIGKLFQHQVARQPGAPFLIFPRDGTSETYQSFYAIVCAAAQQLAARGLVAGDRLGLLAPNGPEWIACFLAAQLLGVAVVPINPTLAPREIADLITHAEPRLTLFDRQLVYLHTQLQQQLPNVQMLLAGVVSGFGIEALREQREATLPTTAKAREGDGAVLQYTSGSGGYPRGVVLTHHNLLQTASALVNWFGLTGQSRTLCMLPLFHGNAQVANLLAPMVAGGSTVVLDSKSALTSFWKMIDVYQVHWTSVQPAMLSALQSFRLPRFDRSLKGIISTGQALPDDVRLKFETEYQVPVYQAYGLAETCAFACINRYPAGLRQSGSMGVPLPGCEMRVVDEEGNELPDGQTGQILVRGDNVASHYHHEPALTEQRFRDGWLHTGDYGCRNSDGHFYFAMRLDDLIERGGEHFYPAEIENVLHACEQVVTCVALGVPDPILGQEICVYVELQPGATWMEADIRQYLITHLARFKQPSHVVIINQLADMKTWPRSASGKILRRKLREHFLHQHLSGDKSSAKPTARSTVSAVGMPRH</sequence>
<dbReference type="GO" id="GO:0006631">
    <property type="term" value="P:fatty acid metabolic process"/>
    <property type="evidence" value="ECO:0007669"/>
    <property type="project" value="TreeGrafter"/>
</dbReference>
<dbReference type="Pfam" id="PF13193">
    <property type="entry name" value="AMP-binding_C"/>
    <property type="match status" value="1"/>
</dbReference>
<dbReference type="InterPro" id="IPR000873">
    <property type="entry name" value="AMP-dep_synth/lig_dom"/>
</dbReference>
<feature type="domain" description="Carrier" evidence="4">
    <location>
        <begin position="1"/>
        <end position="75"/>
    </location>
</feature>
<evidence type="ECO:0000259" key="4">
    <source>
        <dbReference type="PROSITE" id="PS50075"/>
    </source>
</evidence>
<dbReference type="SUPFAM" id="SSF56801">
    <property type="entry name" value="Acetyl-CoA synthetase-like"/>
    <property type="match status" value="1"/>
</dbReference>
<dbReference type="PANTHER" id="PTHR43201:SF5">
    <property type="entry name" value="MEDIUM-CHAIN ACYL-COA LIGASE ACSF2, MITOCHONDRIAL"/>
    <property type="match status" value="1"/>
</dbReference>
<accession>A0A840MJM7</accession>